<reference evidence="1 2" key="1">
    <citation type="submission" date="2020-08" db="EMBL/GenBank/DDBJ databases">
        <authorList>
            <person name="Koutsovoulos G."/>
            <person name="Danchin GJ E."/>
        </authorList>
    </citation>
    <scope>NUCLEOTIDE SEQUENCE [LARGE SCALE GENOMIC DNA]</scope>
</reference>
<dbReference type="AlphaFoldDB" id="A0A6V7WGC3"/>
<sequence>MREKLNSYSTEVAKQIAEADRLCVECADSLSPEQFHLLKVKIVIVYNIHSNVWNDKLMLYLLV</sequence>
<protein>
    <submittedName>
        <fullName evidence="1">Uncharacterized protein</fullName>
    </submittedName>
</protein>
<proteinExistence type="predicted"/>
<dbReference type="Proteomes" id="UP000580250">
    <property type="component" value="Unassembled WGS sequence"/>
</dbReference>
<evidence type="ECO:0000313" key="2">
    <source>
        <dbReference type="Proteomes" id="UP000580250"/>
    </source>
</evidence>
<evidence type="ECO:0000313" key="1">
    <source>
        <dbReference type="EMBL" id="CAD2186034.1"/>
    </source>
</evidence>
<organism evidence="1 2">
    <name type="scientific">Meloidogyne enterolobii</name>
    <name type="common">Root-knot nematode worm</name>
    <name type="synonym">Meloidogyne mayaguensis</name>
    <dbReference type="NCBI Taxonomy" id="390850"/>
    <lineage>
        <taxon>Eukaryota</taxon>
        <taxon>Metazoa</taxon>
        <taxon>Ecdysozoa</taxon>
        <taxon>Nematoda</taxon>
        <taxon>Chromadorea</taxon>
        <taxon>Rhabditida</taxon>
        <taxon>Tylenchina</taxon>
        <taxon>Tylenchomorpha</taxon>
        <taxon>Tylenchoidea</taxon>
        <taxon>Meloidogynidae</taxon>
        <taxon>Meloidogyninae</taxon>
        <taxon>Meloidogyne</taxon>
    </lineage>
</organism>
<accession>A0A6V7WGC3</accession>
<comment type="caution">
    <text evidence="1">The sequence shown here is derived from an EMBL/GenBank/DDBJ whole genome shotgun (WGS) entry which is preliminary data.</text>
</comment>
<name>A0A6V7WGC3_MELEN</name>
<dbReference type="OrthoDB" id="5851853at2759"/>
<gene>
    <name evidence="1" type="ORF">MENT_LOCUS38498</name>
</gene>
<dbReference type="EMBL" id="CAJEWN010000570">
    <property type="protein sequence ID" value="CAD2186034.1"/>
    <property type="molecule type" value="Genomic_DNA"/>
</dbReference>